<evidence type="ECO:0000313" key="2">
    <source>
        <dbReference type="EMBL" id="AJP48810.1"/>
    </source>
</evidence>
<evidence type="ECO:0000313" key="3">
    <source>
        <dbReference type="Proteomes" id="UP000061603"/>
    </source>
</evidence>
<proteinExistence type="predicted"/>
<protein>
    <submittedName>
        <fullName evidence="2">Uncharacterized protein</fullName>
    </submittedName>
</protein>
<accession>A0A0C5JA38</accession>
<name>A0A0C5JA38_9PROT</name>
<dbReference type="HOGENOM" id="CLU_2773130_0_0_4"/>
<keyword evidence="1" id="KW-0472">Membrane</keyword>
<keyword evidence="1" id="KW-1133">Transmembrane helix</keyword>
<keyword evidence="1" id="KW-0812">Transmembrane</keyword>
<dbReference type="EMBL" id="CP010554">
    <property type="protein sequence ID" value="AJP48810.1"/>
    <property type="molecule type" value="Genomic_DNA"/>
</dbReference>
<evidence type="ECO:0000256" key="1">
    <source>
        <dbReference type="SAM" id="Phobius"/>
    </source>
</evidence>
<sequence length="69" mass="7500">MESMILRWLGRLAAVAGVLLSAASGTLRLQGHFWLGGFQSGTLLLGGIALMVFACLCYLVLLERHVLKR</sequence>
<dbReference type="AlphaFoldDB" id="A0A0C5JA38"/>
<dbReference type="RefSeq" id="WP_202634846.1">
    <property type="nucleotide sequence ID" value="NZ_CP010554.1"/>
</dbReference>
<keyword evidence="3" id="KW-1185">Reference proteome</keyword>
<gene>
    <name evidence="2" type="ORF">PG1C_10980</name>
</gene>
<reference evidence="2 3" key="1">
    <citation type="journal article" date="2015" name="Genome Announc.">
        <title>Complete Genome Sequence of a Novel Bacterium within the Family Rhodocyclaceae That Degrades Polycyclic Aromatic Hydrocarbons.</title>
        <authorList>
            <person name="Singleton D.R."/>
            <person name="Dickey A.N."/>
            <person name="Scholl E.H."/>
            <person name="Wright F.A."/>
            <person name="Aitken M.D."/>
        </authorList>
    </citation>
    <scope>NUCLEOTIDE SEQUENCE [LARGE SCALE GENOMIC DNA]</scope>
    <source>
        <strain evidence="3">PG1-Ca6</strain>
    </source>
</reference>
<dbReference type="KEGG" id="rbu:PG1C_10980"/>
<dbReference type="Proteomes" id="UP000061603">
    <property type="component" value="Chromosome"/>
</dbReference>
<feature type="transmembrane region" description="Helical" evidence="1">
    <location>
        <begin position="38"/>
        <end position="61"/>
    </location>
</feature>
<organism evidence="2 3">
    <name type="scientific">Rugosibacter aromaticivorans</name>
    <dbReference type="NCBI Taxonomy" id="1565605"/>
    <lineage>
        <taxon>Bacteria</taxon>
        <taxon>Pseudomonadati</taxon>
        <taxon>Pseudomonadota</taxon>
        <taxon>Betaproteobacteria</taxon>
        <taxon>Nitrosomonadales</taxon>
        <taxon>Sterolibacteriaceae</taxon>
        <taxon>Rugosibacter</taxon>
    </lineage>
</organism>